<keyword evidence="2" id="KW-1185">Reference proteome</keyword>
<dbReference type="EC" id="6.1.1.2" evidence="1"/>
<sequence length="635" mass="69465">MLASTTSVSNNSNGSLRATRQGVTRLQTINNLFHIPATLVSFTVEYLSKLFSAVDKPQSSLKRPDIPVDERRFPEFRYFIKTLLINGHISADTLVHALIYLSRFHRRISRRQALVEEGAKHKLFLAALLVASKFCDDRYPLATISVCEFLPLGLVSLVEVNRMERAFLKVIRYKLIVEPDELALLLSKHGIDIRQIARVIAERTGNGRVGYVDKPVAVSSGTGLAPSIPQRAVAGHSISARSVGASSSVVGGSMGLISNVLSSTTTMGTARLAVPSVANPSANAQLNVYLETATNVFSGIQPTGVPQLGNYLGSLKNWVAMQNSGQYGELFYSVVDLHALTVPRDPRVLRQETMEMAAAIIACGVDPKRSVLFRQSAVPAHTQLLWTLGCITPVGWLNRMTQWKTKLQSQNEAANLNAQAAQGLLAGLLTYPVLMAADILLYRATHIPVGEDQVQHLEFARDLALHFNKIYGQKMFPPPQSILTPSKRIMSLKDPLRKMSKSDPNEMSRITLSDSDDEIRKKIKRAPTDAIAGITYDPKERPGVANLVGIYAALRDINDPAEAARAMESMNNAQLKDAVADAVVETLGPIRDEMHRLLGDKVYLEGVLCANEAKARTVAEESWREIAQCAGLASV</sequence>
<gene>
    <name evidence="1" type="primary">MSW1</name>
    <name evidence="1" type="ORF">GGI18_003056</name>
</gene>
<name>A0ACC1KE19_9FUNG</name>
<dbReference type="EMBL" id="JANBUK010000918">
    <property type="protein sequence ID" value="KAJ2788070.1"/>
    <property type="molecule type" value="Genomic_DNA"/>
</dbReference>
<keyword evidence="1" id="KW-0436">Ligase</keyword>
<evidence type="ECO:0000313" key="1">
    <source>
        <dbReference type="EMBL" id="KAJ2788070.1"/>
    </source>
</evidence>
<comment type="caution">
    <text evidence="1">The sequence shown here is derived from an EMBL/GenBank/DDBJ whole genome shotgun (WGS) entry which is preliminary data.</text>
</comment>
<protein>
    <submittedName>
        <fullName evidence="1">Tryptophan--tRNA ligase, mitochondrial</fullName>
        <ecNumber evidence="1">6.1.1.2</ecNumber>
    </submittedName>
</protein>
<accession>A0ACC1KE19</accession>
<dbReference type="Proteomes" id="UP001140066">
    <property type="component" value="Unassembled WGS sequence"/>
</dbReference>
<proteinExistence type="predicted"/>
<evidence type="ECO:0000313" key="2">
    <source>
        <dbReference type="Proteomes" id="UP001140066"/>
    </source>
</evidence>
<reference evidence="1" key="1">
    <citation type="submission" date="2022-07" db="EMBL/GenBank/DDBJ databases">
        <title>Phylogenomic reconstructions and comparative analyses of Kickxellomycotina fungi.</title>
        <authorList>
            <person name="Reynolds N.K."/>
            <person name="Stajich J.E."/>
            <person name="Barry K."/>
            <person name="Grigoriev I.V."/>
            <person name="Crous P."/>
            <person name="Smith M.E."/>
        </authorList>
    </citation>
    <scope>NUCLEOTIDE SEQUENCE</scope>
    <source>
        <strain evidence="1">BCRC 34191</strain>
    </source>
</reference>
<organism evidence="1 2">
    <name type="scientific">Coemansia linderi</name>
    <dbReference type="NCBI Taxonomy" id="2663919"/>
    <lineage>
        <taxon>Eukaryota</taxon>
        <taxon>Fungi</taxon>
        <taxon>Fungi incertae sedis</taxon>
        <taxon>Zoopagomycota</taxon>
        <taxon>Kickxellomycotina</taxon>
        <taxon>Kickxellomycetes</taxon>
        <taxon>Kickxellales</taxon>
        <taxon>Kickxellaceae</taxon>
        <taxon>Coemansia</taxon>
    </lineage>
</organism>